<keyword evidence="2" id="KW-1185">Reference proteome</keyword>
<accession>B0VIX5</accession>
<sequence length="47" mass="5480">MEIKLLGFEIPLGATIKNQCFIDLLAMDQDSNIYIIENSIRLEQFMF</sequence>
<dbReference type="Proteomes" id="UP000002019">
    <property type="component" value="Chromosome"/>
</dbReference>
<name>B0VIX5_CLOAI</name>
<reference evidence="1 2" key="1">
    <citation type="journal article" date="2008" name="J. Bacteriol.">
        <title>'Candidatus Cloacamonas acidaminovorans': genome sequence reconstruction provides a first glimpse of a new bacterial division.</title>
        <authorList>
            <person name="Pelletier E."/>
            <person name="Kreimeyer A."/>
            <person name="Bocs S."/>
            <person name="Rouy Z."/>
            <person name="Gyapay G."/>
            <person name="Chouari R."/>
            <person name="Riviere D."/>
            <person name="Ganesan A."/>
            <person name="Daegelen P."/>
            <person name="Sghir A."/>
            <person name="Cohen G.N."/>
            <person name="Medigue C."/>
            <person name="Weissenbach J."/>
            <person name="Le Paslier D."/>
        </authorList>
    </citation>
    <scope>NUCLEOTIDE SEQUENCE [LARGE SCALE GENOMIC DNA]</scope>
    <source>
        <strain evidence="2">Evry</strain>
    </source>
</reference>
<dbReference type="KEGG" id="caci:CLOAM0125"/>
<dbReference type="AlphaFoldDB" id="B0VIX5"/>
<dbReference type="HOGENOM" id="CLU_3166255_0_0_0"/>
<gene>
    <name evidence="1" type="ordered locus">CLOAM0125</name>
</gene>
<dbReference type="EMBL" id="CU466930">
    <property type="protein sequence ID" value="CAO80035.1"/>
    <property type="molecule type" value="Genomic_DNA"/>
</dbReference>
<protein>
    <submittedName>
        <fullName evidence="1">Uncharacterized protein</fullName>
    </submittedName>
</protein>
<organism evidence="1 2">
    <name type="scientific">Cloacimonas acidaminovorans (strain Evry)</name>
    <dbReference type="NCBI Taxonomy" id="459349"/>
    <lineage>
        <taxon>Bacteria</taxon>
        <taxon>Pseudomonadati</taxon>
        <taxon>Candidatus Cloacimonadota</taxon>
        <taxon>Candidatus Cloacimonadia</taxon>
        <taxon>Candidatus Cloacimonadales</taxon>
        <taxon>Candidatus Cloacimonadaceae</taxon>
        <taxon>Candidatus Cloacimonas</taxon>
    </lineage>
</organism>
<evidence type="ECO:0000313" key="2">
    <source>
        <dbReference type="Proteomes" id="UP000002019"/>
    </source>
</evidence>
<proteinExistence type="predicted"/>
<evidence type="ECO:0000313" key="1">
    <source>
        <dbReference type="EMBL" id="CAO80035.1"/>
    </source>
</evidence>